<dbReference type="EMBL" id="SMAG01000003">
    <property type="protein sequence ID" value="TCS94907.1"/>
    <property type="molecule type" value="Genomic_DNA"/>
</dbReference>
<dbReference type="SUPFAM" id="SSF56784">
    <property type="entry name" value="HAD-like"/>
    <property type="match status" value="1"/>
</dbReference>
<dbReference type="InterPro" id="IPR009206">
    <property type="entry name" value="Nucleotidase_putative"/>
</dbReference>
<dbReference type="Proteomes" id="UP000294937">
    <property type="component" value="Unassembled WGS sequence"/>
</dbReference>
<dbReference type="PANTHER" id="PTHR35134:SF2">
    <property type="entry name" value="NUCLEOTIDASE YQFW-RELATED"/>
    <property type="match status" value="1"/>
</dbReference>
<comment type="caution">
    <text evidence="5">The sequence shown here is derived from an EMBL/GenBank/DDBJ whole genome shotgun (WGS) entry which is preliminary data.</text>
</comment>
<dbReference type="EC" id="3.1.3.-" evidence="3"/>
<evidence type="ECO:0000256" key="3">
    <source>
        <dbReference type="PIRNR" id="PIRNR021362"/>
    </source>
</evidence>
<evidence type="ECO:0000256" key="4">
    <source>
        <dbReference type="PIRSR" id="PIRSR610708-1"/>
    </source>
</evidence>
<keyword evidence="6" id="KW-1185">Reference proteome</keyword>
<dbReference type="Pfam" id="PF06941">
    <property type="entry name" value="NT5C"/>
    <property type="match status" value="1"/>
</dbReference>
<proteinExistence type="inferred from homology"/>
<evidence type="ECO:0000313" key="5">
    <source>
        <dbReference type="EMBL" id="TCS94907.1"/>
    </source>
</evidence>
<dbReference type="GO" id="GO:0009264">
    <property type="term" value="P:deoxyribonucleotide catabolic process"/>
    <property type="evidence" value="ECO:0007669"/>
    <property type="project" value="InterPro"/>
</dbReference>
<dbReference type="RefSeq" id="WP_131924286.1">
    <property type="nucleotide sequence ID" value="NZ_SMAG01000003.1"/>
</dbReference>
<evidence type="ECO:0000313" key="6">
    <source>
        <dbReference type="Proteomes" id="UP000294937"/>
    </source>
</evidence>
<dbReference type="GO" id="GO:0008253">
    <property type="term" value="F:5'-nucleotidase activity"/>
    <property type="evidence" value="ECO:0007669"/>
    <property type="project" value="InterPro"/>
</dbReference>
<keyword evidence="2 3" id="KW-0378">Hydrolase</keyword>
<protein>
    <recommendedName>
        <fullName evidence="3">Nucleotidase</fullName>
        <ecNumber evidence="3">3.1.3.-</ecNumber>
    </recommendedName>
</protein>
<feature type="active site" description="Nucleophile" evidence="4">
    <location>
        <position position="6"/>
    </location>
</feature>
<sequence length="187" mass="21769">MNIGVDIDGTIKDTHRAAVQVYNEELNQTIEVEDVPEFYLDRAYRLTRQEGAKMWRKLEEKIYTLGLPLPHASEVLNELVESGHKVFFITARPGMRNLRKVTIDWLQKHEFPYTGRNLVMSAQDKAKVANEIGIDLFFEDAPKHLENLCKNRIPTVIVDASYNRDFPIPLKRITDWRQVHEIISKHS</sequence>
<dbReference type="InterPro" id="IPR052419">
    <property type="entry name" value="5_3-deoxyribonucleotidase-like"/>
</dbReference>
<comment type="similarity">
    <text evidence="1 3">Belongs to the 5'(3')-deoxyribonucleotidase family.</text>
</comment>
<dbReference type="OrthoDB" id="573782at2"/>
<dbReference type="InterPro" id="IPR010708">
    <property type="entry name" value="5'(3')-deoxyribonucleotidase"/>
</dbReference>
<dbReference type="PANTHER" id="PTHR35134">
    <property type="entry name" value="NUCLEOTIDASE YQFW-RELATED"/>
    <property type="match status" value="1"/>
</dbReference>
<evidence type="ECO:0000256" key="2">
    <source>
        <dbReference type="ARBA" id="ARBA00022801"/>
    </source>
</evidence>
<reference evidence="5 6" key="1">
    <citation type="submission" date="2019-03" db="EMBL/GenBank/DDBJ databases">
        <title>Genomic Encyclopedia of Type Strains, Phase IV (KMG-IV): sequencing the most valuable type-strain genomes for metagenomic binning, comparative biology and taxonomic classification.</title>
        <authorList>
            <person name="Goeker M."/>
        </authorList>
    </citation>
    <scope>NUCLEOTIDE SEQUENCE [LARGE SCALE GENOMIC DNA]</scope>
    <source>
        <strain evidence="5 6">DSM 45707</strain>
    </source>
</reference>
<dbReference type="PIRSF" id="PIRSF021362">
    <property type="entry name" value="UCP021362_HAD"/>
    <property type="match status" value="1"/>
</dbReference>
<organism evidence="5 6">
    <name type="scientific">Hazenella coriacea</name>
    <dbReference type="NCBI Taxonomy" id="1179467"/>
    <lineage>
        <taxon>Bacteria</taxon>
        <taxon>Bacillati</taxon>
        <taxon>Bacillota</taxon>
        <taxon>Bacilli</taxon>
        <taxon>Bacillales</taxon>
        <taxon>Thermoactinomycetaceae</taxon>
        <taxon>Hazenella</taxon>
    </lineage>
</organism>
<feature type="active site" description="Proton donor" evidence="4">
    <location>
        <position position="8"/>
    </location>
</feature>
<dbReference type="InterPro" id="IPR036412">
    <property type="entry name" value="HAD-like_sf"/>
</dbReference>
<dbReference type="AlphaFoldDB" id="A0A4V2UV93"/>
<accession>A0A4V2UV93</accession>
<gene>
    <name evidence="5" type="ORF">EDD58_103331</name>
</gene>
<dbReference type="InterPro" id="IPR023214">
    <property type="entry name" value="HAD_sf"/>
</dbReference>
<evidence type="ECO:0000256" key="1">
    <source>
        <dbReference type="ARBA" id="ARBA00009589"/>
    </source>
</evidence>
<dbReference type="Gene3D" id="3.40.50.1000">
    <property type="entry name" value="HAD superfamily/HAD-like"/>
    <property type="match status" value="1"/>
</dbReference>
<name>A0A4V2UV93_9BACL</name>